<dbReference type="AlphaFoldDB" id="A0A3M9N2I3"/>
<protein>
    <submittedName>
        <fullName evidence="1">Uncharacterized protein</fullName>
    </submittedName>
</protein>
<evidence type="ECO:0000313" key="2">
    <source>
        <dbReference type="Proteomes" id="UP000272117"/>
    </source>
</evidence>
<keyword evidence="2" id="KW-1185">Reference proteome</keyword>
<proteinExistence type="predicted"/>
<organism evidence="1 2">
    <name type="scientific">Rufibacter latericius</name>
    <dbReference type="NCBI Taxonomy" id="2487040"/>
    <lineage>
        <taxon>Bacteria</taxon>
        <taxon>Pseudomonadati</taxon>
        <taxon>Bacteroidota</taxon>
        <taxon>Cytophagia</taxon>
        <taxon>Cytophagales</taxon>
        <taxon>Hymenobacteraceae</taxon>
        <taxon>Rufibacter</taxon>
    </lineage>
</organism>
<reference evidence="1 2" key="1">
    <citation type="submission" date="2018-11" db="EMBL/GenBank/DDBJ databases">
        <title>Rufibacter latericius sp. nov., isolated from water in Baiyang Lake.</title>
        <authorList>
            <person name="Yang Y."/>
        </authorList>
    </citation>
    <scope>NUCLEOTIDE SEQUENCE [LARGE SCALE GENOMIC DNA]</scope>
    <source>
        <strain evidence="1 2">R-22-1c-1</strain>
    </source>
</reference>
<gene>
    <name evidence="1" type="ORF">EFB08_02220</name>
</gene>
<dbReference type="Proteomes" id="UP000272117">
    <property type="component" value="Unassembled WGS sequence"/>
</dbReference>
<name>A0A3M9N2I3_9BACT</name>
<accession>A0A3M9N2I3</accession>
<comment type="caution">
    <text evidence="1">The sequence shown here is derived from an EMBL/GenBank/DDBJ whole genome shotgun (WGS) entry which is preliminary data.</text>
</comment>
<dbReference type="EMBL" id="RJJD01000001">
    <property type="protein sequence ID" value="RNI31363.1"/>
    <property type="molecule type" value="Genomic_DNA"/>
</dbReference>
<sequence length="76" mass="8638">MTGVSKCGRCKYKGYSGFVPDGPVQKNKFSDQLKARRYPKISSKAFAPNLRVRFLPRFLKSGQKQKKPDHAPGFFD</sequence>
<evidence type="ECO:0000313" key="1">
    <source>
        <dbReference type="EMBL" id="RNI31363.1"/>
    </source>
</evidence>